<name>T1K4N4_TETUR</name>
<dbReference type="AlphaFoldDB" id="T1K4N4"/>
<dbReference type="EnsemblMetazoa" id="tetur05g03230.1">
    <property type="protein sequence ID" value="tetur05g03230.1"/>
    <property type="gene ID" value="tetur05g03230"/>
</dbReference>
<protein>
    <submittedName>
        <fullName evidence="2">Uncharacterized protein</fullName>
    </submittedName>
</protein>
<feature type="signal peptide" evidence="1">
    <location>
        <begin position="1"/>
        <end position="23"/>
    </location>
</feature>
<feature type="chain" id="PRO_5004580972" evidence="1">
    <location>
        <begin position="24"/>
        <end position="79"/>
    </location>
</feature>
<evidence type="ECO:0000313" key="3">
    <source>
        <dbReference type="Proteomes" id="UP000015104"/>
    </source>
</evidence>
<dbReference type="Proteomes" id="UP000015104">
    <property type="component" value="Unassembled WGS sequence"/>
</dbReference>
<dbReference type="HOGENOM" id="CLU_2609134_0_0_1"/>
<keyword evidence="3" id="KW-1185">Reference proteome</keyword>
<keyword evidence="1" id="KW-0732">Signal</keyword>
<accession>T1K4N4</accession>
<dbReference type="EMBL" id="CAEY01001579">
    <property type="status" value="NOT_ANNOTATED_CDS"/>
    <property type="molecule type" value="Genomic_DNA"/>
</dbReference>
<evidence type="ECO:0000313" key="2">
    <source>
        <dbReference type="EnsemblMetazoa" id="tetur05g03230.1"/>
    </source>
</evidence>
<reference evidence="2" key="2">
    <citation type="submission" date="2015-06" db="UniProtKB">
        <authorList>
            <consortium name="EnsemblMetazoa"/>
        </authorList>
    </citation>
    <scope>IDENTIFICATION</scope>
</reference>
<sequence>MFFIHLFAFLVARLSSIFERAKSGSIVSWKWLQVDDDEDQGNININNSEKIIQLSINFSTKCFYTFFASVVQAFAILIK</sequence>
<reference evidence="3" key="1">
    <citation type="submission" date="2011-08" db="EMBL/GenBank/DDBJ databases">
        <authorList>
            <person name="Rombauts S."/>
        </authorList>
    </citation>
    <scope>NUCLEOTIDE SEQUENCE</scope>
    <source>
        <strain evidence="3">London</strain>
    </source>
</reference>
<organism evidence="2 3">
    <name type="scientific">Tetranychus urticae</name>
    <name type="common">Two-spotted spider mite</name>
    <dbReference type="NCBI Taxonomy" id="32264"/>
    <lineage>
        <taxon>Eukaryota</taxon>
        <taxon>Metazoa</taxon>
        <taxon>Ecdysozoa</taxon>
        <taxon>Arthropoda</taxon>
        <taxon>Chelicerata</taxon>
        <taxon>Arachnida</taxon>
        <taxon>Acari</taxon>
        <taxon>Acariformes</taxon>
        <taxon>Trombidiformes</taxon>
        <taxon>Prostigmata</taxon>
        <taxon>Eleutherengona</taxon>
        <taxon>Raphignathae</taxon>
        <taxon>Tetranychoidea</taxon>
        <taxon>Tetranychidae</taxon>
        <taxon>Tetranychus</taxon>
    </lineage>
</organism>
<proteinExistence type="predicted"/>
<evidence type="ECO:0000256" key="1">
    <source>
        <dbReference type="SAM" id="SignalP"/>
    </source>
</evidence>